<dbReference type="Proteomes" id="UP000276603">
    <property type="component" value="Unassembled WGS sequence"/>
</dbReference>
<accession>A0A3B0CGI9</accession>
<protein>
    <submittedName>
        <fullName evidence="3">DUF4138 domain-containing protein</fullName>
    </submittedName>
</protein>
<keyword evidence="2" id="KW-0732">Signal</keyword>
<feature type="signal peptide" evidence="2">
    <location>
        <begin position="1"/>
        <end position="18"/>
    </location>
</feature>
<feature type="chain" id="PRO_5017443907" evidence="2">
    <location>
        <begin position="19"/>
        <end position="320"/>
    </location>
</feature>
<feature type="compositionally biased region" description="Low complexity" evidence="1">
    <location>
        <begin position="153"/>
        <end position="162"/>
    </location>
</feature>
<sequence>MVRQFLFIPVLMMMFAGAAQHCSDTLEVSKKYKTILIFPENISESIIGNDYGFIADLPKAEGSKFHGRILKLYYDELATEKENFTNHTVITDSGNVYDFILNLKEKPKQFTWYIKPEMAITNISGNTQLRSEDVTTPSPETKIARTETPAEQSTSSTNNKETNSIDRATKELYEKDPMEYYRLRCYYMQFDKAKISRYFSRLDNVFLWLKGVYFNEDELYFQYRIENKEGLDLDINFVKHQIATNYKNSSSNQKLGLEPVFVYKQPKTVAGKSENHFVLVFKKFALDEKKEVVVELDEESGNRNLSMTIGHEIINNPIHF</sequence>
<organism evidence="3 4">
    <name type="scientific">Ulvibacterium marinum</name>
    <dbReference type="NCBI Taxonomy" id="2419782"/>
    <lineage>
        <taxon>Bacteria</taxon>
        <taxon>Pseudomonadati</taxon>
        <taxon>Bacteroidota</taxon>
        <taxon>Flavobacteriia</taxon>
        <taxon>Flavobacteriales</taxon>
        <taxon>Flavobacteriaceae</taxon>
        <taxon>Ulvibacterium</taxon>
    </lineage>
</organism>
<dbReference type="AlphaFoldDB" id="A0A3B0CGI9"/>
<reference evidence="3 4" key="1">
    <citation type="submission" date="2018-10" db="EMBL/GenBank/DDBJ databases">
        <title>Ulvibacterium marinum gen. nov., sp. nov., a novel marine bacterium of the family Flavobacteriaceae, isolated from a culture of the green alga Ulva prolifera.</title>
        <authorList>
            <person name="Zhang Z."/>
        </authorList>
    </citation>
    <scope>NUCLEOTIDE SEQUENCE [LARGE SCALE GENOMIC DNA]</scope>
    <source>
        <strain evidence="3 4">CCMM003</strain>
    </source>
</reference>
<dbReference type="InterPro" id="IPR022298">
    <property type="entry name" value="Conjug_transposon_TraN"/>
</dbReference>
<gene>
    <name evidence="3" type="ORF">D7Z94_06535</name>
</gene>
<evidence type="ECO:0000313" key="3">
    <source>
        <dbReference type="EMBL" id="RKN83469.1"/>
    </source>
</evidence>
<dbReference type="EMBL" id="RBCJ01000001">
    <property type="protein sequence ID" value="RKN83469.1"/>
    <property type="molecule type" value="Genomic_DNA"/>
</dbReference>
<dbReference type="Pfam" id="PF13595">
    <property type="entry name" value="DUF4138"/>
    <property type="match status" value="1"/>
</dbReference>
<evidence type="ECO:0000313" key="4">
    <source>
        <dbReference type="Proteomes" id="UP000276603"/>
    </source>
</evidence>
<dbReference type="OrthoDB" id="1038500at2"/>
<name>A0A3B0CGI9_9FLAO</name>
<keyword evidence="4" id="KW-1185">Reference proteome</keyword>
<comment type="caution">
    <text evidence="3">The sequence shown here is derived from an EMBL/GenBank/DDBJ whole genome shotgun (WGS) entry which is preliminary data.</text>
</comment>
<evidence type="ECO:0000256" key="2">
    <source>
        <dbReference type="SAM" id="SignalP"/>
    </source>
</evidence>
<proteinExistence type="predicted"/>
<dbReference type="RefSeq" id="WP_120710676.1">
    <property type="nucleotide sequence ID" value="NZ_RBCJ01000001.1"/>
</dbReference>
<feature type="compositionally biased region" description="Polar residues" evidence="1">
    <location>
        <begin position="129"/>
        <end position="139"/>
    </location>
</feature>
<feature type="region of interest" description="Disordered" evidence="1">
    <location>
        <begin position="129"/>
        <end position="165"/>
    </location>
</feature>
<evidence type="ECO:0000256" key="1">
    <source>
        <dbReference type="SAM" id="MobiDB-lite"/>
    </source>
</evidence>